<dbReference type="PROSITE" id="PS51272">
    <property type="entry name" value="SLH"/>
    <property type="match status" value="2"/>
</dbReference>
<feature type="chain" id="PRO_5032749550" description="SLH domain-containing protein" evidence="2">
    <location>
        <begin position="25"/>
        <end position="448"/>
    </location>
</feature>
<sequence>MYKKLTALLLAALLILALPLSVMAQGDNQAMGRLNFLKEILQITHVELLQNPTSSFSDITNPTDIAYTETAYKNGIMSGINGRFEPETPITKEQAVIVMVRALGGQGKVNALTSETIQNTLIFTDSSAISSWARPYVAYAVSQGLIQKTADAFYPKEPLSQDEAEKMLENLKSLYTSTYTRDGFNAFQLLDASSNKINSLSTYKYGGVMDMEVKTTAPGQDPQTMKMSIKIEGAFEKPQKSYAKSTVVLLDTAVTEQSSEVYTDGQNMFIRMPDSDKWTKIDIQPLLQQIQSLTGNMNMNKVGFSQQQMELLGMYASYDPDAVVNGKNHYVIDITVDKDAFKKMLTGVMQTTFELMPQETSDSTAQPSKEEMSQVLQTLLDSMDITVTYKYYIDPETKLFKNMKIIENITMKQGDIHSITTAQGTFRYYDFDKAVEFPVITPENIIAQ</sequence>
<dbReference type="Pfam" id="PF20316">
    <property type="entry name" value="DUF6612"/>
    <property type="match status" value="1"/>
</dbReference>
<feature type="domain" description="SLH" evidence="3">
    <location>
        <begin position="120"/>
        <end position="182"/>
    </location>
</feature>
<evidence type="ECO:0000313" key="4">
    <source>
        <dbReference type="EMBL" id="MBB6214353.1"/>
    </source>
</evidence>
<dbReference type="AlphaFoldDB" id="A0A841KLS6"/>
<reference evidence="4 5" key="1">
    <citation type="submission" date="2020-08" db="EMBL/GenBank/DDBJ databases">
        <title>Genomic Encyclopedia of Type Strains, Phase IV (KMG-IV): sequencing the most valuable type-strain genomes for metagenomic binning, comparative biology and taxonomic classification.</title>
        <authorList>
            <person name="Goeker M."/>
        </authorList>
    </citation>
    <scope>NUCLEOTIDE SEQUENCE [LARGE SCALE GENOMIC DNA]</scope>
    <source>
        <strain evidence="4 5">DSM 103526</strain>
    </source>
</reference>
<feature type="signal peptide" evidence="2">
    <location>
        <begin position="1"/>
        <end position="24"/>
    </location>
</feature>
<dbReference type="Gene3D" id="2.50.20.20">
    <property type="match status" value="1"/>
</dbReference>
<keyword evidence="5" id="KW-1185">Reference proteome</keyword>
<name>A0A841KLS6_9FIRM</name>
<dbReference type="InterPro" id="IPR001119">
    <property type="entry name" value="SLH_dom"/>
</dbReference>
<dbReference type="Pfam" id="PF00395">
    <property type="entry name" value="SLH"/>
    <property type="match status" value="2"/>
</dbReference>
<comment type="caution">
    <text evidence="4">The sequence shown here is derived from an EMBL/GenBank/DDBJ whole genome shotgun (WGS) entry which is preliminary data.</text>
</comment>
<evidence type="ECO:0000313" key="5">
    <source>
        <dbReference type="Proteomes" id="UP000579281"/>
    </source>
</evidence>
<feature type="domain" description="SLH" evidence="3">
    <location>
        <begin position="51"/>
        <end position="113"/>
    </location>
</feature>
<dbReference type="Proteomes" id="UP000579281">
    <property type="component" value="Unassembled WGS sequence"/>
</dbReference>
<keyword evidence="2" id="KW-0732">Signal</keyword>
<dbReference type="InterPro" id="IPR046720">
    <property type="entry name" value="DUF6612"/>
</dbReference>
<dbReference type="RefSeq" id="WP_184307712.1">
    <property type="nucleotide sequence ID" value="NZ_JACHEN010000002.1"/>
</dbReference>
<keyword evidence="1" id="KW-0677">Repeat</keyword>
<dbReference type="EMBL" id="JACHEN010000002">
    <property type="protein sequence ID" value="MBB6214353.1"/>
    <property type="molecule type" value="Genomic_DNA"/>
</dbReference>
<evidence type="ECO:0000256" key="2">
    <source>
        <dbReference type="SAM" id="SignalP"/>
    </source>
</evidence>
<gene>
    <name evidence="4" type="ORF">HNQ80_000433</name>
</gene>
<proteinExistence type="predicted"/>
<accession>A0A841KLS6</accession>
<evidence type="ECO:0000256" key="1">
    <source>
        <dbReference type="ARBA" id="ARBA00022737"/>
    </source>
</evidence>
<organism evidence="4 5">
    <name type="scientific">Anaerosolibacter carboniphilus</name>
    <dbReference type="NCBI Taxonomy" id="1417629"/>
    <lineage>
        <taxon>Bacteria</taxon>
        <taxon>Bacillati</taxon>
        <taxon>Bacillota</taxon>
        <taxon>Clostridia</taxon>
        <taxon>Peptostreptococcales</taxon>
        <taxon>Thermotaleaceae</taxon>
        <taxon>Anaerosolibacter</taxon>
    </lineage>
</organism>
<evidence type="ECO:0000259" key="3">
    <source>
        <dbReference type="PROSITE" id="PS51272"/>
    </source>
</evidence>
<protein>
    <recommendedName>
        <fullName evidence="3">SLH domain-containing protein</fullName>
    </recommendedName>
</protein>